<dbReference type="InterPro" id="IPR038063">
    <property type="entry name" value="Transpep_catalytic_dom"/>
</dbReference>
<reference evidence="10 11" key="1">
    <citation type="submission" date="2020-08" db="EMBL/GenBank/DDBJ databases">
        <title>Sequencing the genomes of 1000 actinobacteria strains.</title>
        <authorList>
            <person name="Klenk H.-P."/>
        </authorList>
    </citation>
    <scope>NUCLEOTIDE SEQUENCE [LARGE SCALE GENOMIC DNA]</scope>
    <source>
        <strain evidence="10 11">DSM 20146</strain>
    </source>
</reference>
<dbReference type="RefSeq" id="WP_183428883.1">
    <property type="nucleotide sequence ID" value="NZ_JACHVP010000005.1"/>
</dbReference>
<feature type="signal peptide" evidence="8">
    <location>
        <begin position="1"/>
        <end position="25"/>
    </location>
</feature>
<dbReference type="AlphaFoldDB" id="A0A7W4UZP8"/>
<organism evidence="10 11">
    <name type="scientific">Leifsonia aquatica</name>
    <name type="common">Corynebacterium aquaticum</name>
    <dbReference type="NCBI Taxonomy" id="144185"/>
    <lineage>
        <taxon>Bacteria</taxon>
        <taxon>Bacillati</taxon>
        <taxon>Actinomycetota</taxon>
        <taxon>Actinomycetes</taxon>
        <taxon>Micrococcales</taxon>
        <taxon>Microbacteriaceae</taxon>
        <taxon>Leifsonia</taxon>
    </lineage>
</organism>
<feature type="compositionally biased region" description="Low complexity" evidence="7">
    <location>
        <begin position="26"/>
        <end position="41"/>
    </location>
</feature>
<dbReference type="GO" id="GO:0008360">
    <property type="term" value="P:regulation of cell shape"/>
    <property type="evidence" value="ECO:0007669"/>
    <property type="project" value="UniProtKB-UniRule"/>
</dbReference>
<accession>A0A7W4UZP8</accession>
<evidence type="ECO:0000256" key="7">
    <source>
        <dbReference type="SAM" id="MobiDB-lite"/>
    </source>
</evidence>
<dbReference type="CDD" id="cd16913">
    <property type="entry name" value="YkuD_like"/>
    <property type="match status" value="1"/>
</dbReference>
<keyword evidence="5 6" id="KW-0961">Cell wall biogenesis/degradation</keyword>
<dbReference type="GO" id="GO:0071555">
    <property type="term" value="P:cell wall organization"/>
    <property type="evidence" value="ECO:0007669"/>
    <property type="project" value="UniProtKB-UniRule"/>
</dbReference>
<dbReference type="GO" id="GO:0005576">
    <property type="term" value="C:extracellular region"/>
    <property type="evidence" value="ECO:0007669"/>
    <property type="project" value="TreeGrafter"/>
</dbReference>
<dbReference type="InterPro" id="IPR050979">
    <property type="entry name" value="LD-transpeptidase"/>
</dbReference>
<evidence type="ECO:0000256" key="4">
    <source>
        <dbReference type="ARBA" id="ARBA00022984"/>
    </source>
</evidence>
<evidence type="ECO:0000256" key="3">
    <source>
        <dbReference type="ARBA" id="ARBA00022960"/>
    </source>
</evidence>
<dbReference type="GO" id="GO:0016740">
    <property type="term" value="F:transferase activity"/>
    <property type="evidence" value="ECO:0007669"/>
    <property type="project" value="UniProtKB-KW"/>
</dbReference>
<sequence length="291" mass="29160">MRRLLLGLTALLLGCALAACSPAGATPTGHAPSPARTTTPTPTAPAGPPLPAALSPAQLAALPAAVYDAVVPGLLAAPANPQFSLAMTVGFDSAVYGADFSTPVARVPAKDFLGEPTIVVPVTTDGAWSLILTASRQTLPSAATPGSPAPAQTAAWIPTAALKPVGGLPDRIVVSVSAQTLTITDAAGTAKQTFPVGVGTPETPTPTDVTGYLQARYLDPAQGQAEHRIQLTSLHATGADEPYGGDDGGLIGIHYEDDRQGAISHGCIRVAADAVAAIDALPLGTPVRIVA</sequence>
<comment type="pathway">
    <text evidence="1 6">Cell wall biogenesis; peptidoglycan biosynthesis.</text>
</comment>
<evidence type="ECO:0000259" key="9">
    <source>
        <dbReference type="PROSITE" id="PS52029"/>
    </source>
</evidence>
<feature type="active site" description="Proton donor/acceptor" evidence="6">
    <location>
        <position position="254"/>
    </location>
</feature>
<dbReference type="EMBL" id="JACHVP010000005">
    <property type="protein sequence ID" value="MBB2969199.1"/>
    <property type="molecule type" value="Genomic_DNA"/>
</dbReference>
<dbReference type="GO" id="GO:0071972">
    <property type="term" value="F:peptidoglycan L,D-transpeptidase activity"/>
    <property type="evidence" value="ECO:0007669"/>
    <property type="project" value="TreeGrafter"/>
</dbReference>
<gene>
    <name evidence="10" type="ORF">FHX33_003981</name>
</gene>
<name>A0A7W4UZP8_LEIAQ</name>
<dbReference type="UniPathway" id="UPA00219"/>
<feature type="region of interest" description="Disordered" evidence="7">
    <location>
        <begin position="26"/>
        <end position="50"/>
    </location>
</feature>
<dbReference type="GO" id="GO:0018104">
    <property type="term" value="P:peptidoglycan-protein cross-linking"/>
    <property type="evidence" value="ECO:0007669"/>
    <property type="project" value="TreeGrafter"/>
</dbReference>
<dbReference type="PROSITE" id="PS52029">
    <property type="entry name" value="LD_TPASE"/>
    <property type="match status" value="1"/>
</dbReference>
<keyword evidence="4 6" id="KW-0573">Peptidoglycan synthesis</keyword>
<evidence type="ECO:0000313" key="10">
    <source>
        <dbReference type="EMBL" id="MBB2969199.1"/>
    </source>
</evidence>
<keyword evidence="11" id="KW-1185">Reference proteome</keyword>
<keyword evidence="3 6" id="KW-0133">Cell shape</keyword>
<evidence type="ECO:0000313" key="11">
    <source>
        <dbReference type="Proteomes" id="UP000538196"/>
    </source>
</evidence>
<dbReference type="PANTHER" id="PTHR30582:SF2">
    <property type="entry name" value="L,D-TRANSPEPTIDASE YCIB-RELATED"/>
    <property type="match status" value="1"/>
</dbReference>
<keyword evidence="8" id="KW-0732">Signal</keyword>
<keyword evidence="10" id="KW-0449">Lipoprotein</keyword>
<evidence type="ECO:0000256" key="1">
    <source>
        <dbReference type="ARBA" id="ARBA00004752"/>
    </source>
</evidence>
<evidence type="ECO:0000256" key="8">
    <source>
        <dbReference type="SAM" id="SignalP"/>
    </source>
</evidence>
<dbReference type="Pfam" id="PF03734">
    <property type="entry name" value="YkuD"/>
    <property type="match status" value="1"/>
</dbReference>
<evidence type="ECO:0000256" key="5">
    <source>
        <dbReference type="ARBA" id="ARBA00023316"/>
    </source>
</evidence>
<feature type="active site" description="Nucleophile" evidence="6">
    <location>
        <position position="267"/>
    </location>
</feature>
<proteinExistence type="predicted"/>
<dbReference type="PANTHER" id="PTHR30582">
    <property type="entry name" value="L,D-TRANSPEPTIDASE"/>
    <property type="match status" value="1"/>
</dbReference>
<comment type="caution">
    <text evidence="10">The sequence shown here is derived from an EMBL/GenBank/DDBJ whole genome shotgun (WGS) entry which is preliminary data.</text>
</comment>
<evidence type="ECO:0000256" key="2">
    <source>
        <dbReference type="ARBA" id="ARBA00022679"/>
    </source>
</evidence>
<dbReference type="PROSITE" id="PS51257">
    <property type="entry name" value="PROKAR_LIPOPROTEIN"/>
    <property type="match status" value="1"/>
</dbReference>
<protein>
    <submittedName>
        <fullName evidence="10">Lipoprotein-anchoring transpeptidase ErfK/SrfK</fullName>
    </submittedName>
</protein>
<dbReference type="InterPro" id="IPR005490">
    <property type="entry name" value="LD_TPept_cat_dom"/>
</dbReference>
<dbReference type="Proteomes" id="UP000538196">
    <property type="component" value="Unassembled WGS sequence"/>
</dbReference>
<dbReference type="Gene3D" id="2.40.440.10">
    <property type="entry name" value="L,D-transpeptidase catalytic domain-like"/>
    <property type="match status" value="1"/>
</dbReference>
<feature type="chain" id="PRO_5030812388" evidence="8">
    <location>
        <begin position="26"/>
        <end position="291"/>
    </location>
</feature>
<evidence type="ECO:0000256" key="6">
    <source>
        <dbReference type="PROSITE-ProRule" id="PRU01373"/>
    </source>
</evidence>
<keyword evidence="2" id="KW-0808">Transferase</keyword>
<dbReference type="SUPFAM" id="SSF141523">
    <property type="entry name" value="L,D-transpeptidase catalytic domain-like"/>
    <property type="match status" value="1"/>
</dbReference>
<feature type="domain" description="L,D-TPase catalytic" evidence="9">
    <location>
        <begin position="170"/>
        <end position="290"/>
    </location>
</feature>